<dbReference type="EMBL" id="FN434113">
    <property type="protein sequence ID" value="CBA19524.1"/>
    <property type="molecule type" value="Genomic_DNA"/>
</dbReference>
<dbReference type="InterPro" id="IPR011010">
    <property type="entry name" value="DNA_brk_join_enz"/>
</dbReference>
<sequence>MPGHVTRLDVLKWRRHVLTEQGSCKRTWNNKVAHMRAIFNHAIKYQLIATVITPFGWSS</sequence>
<dbReference type="Proteomes" id="UP000001841">
    <property type="component" value="Chromosome"/>
</dbReference>
<dbReference type="STRING" id="665029.EAMY_0574"/>
<dbReference type="HOGENOM" id="CLU_3018739_0_0_6"/>
<evidence type="ECO:0000313" key="1">
    <source>
        <dbReference type="EMBL" id="CBA19524.1"/>
    </source>
</evidence>
<dbReference type="SUPFAM" id="SSF56349">
    <property type="entry name" value="DNA breaking-rejoining enzymes"/>
    <property type="match status" value="1"/>
</dbReference>
<evidence type="ECO:0000313" key="2">
    <source>
        <dbReference type="Proteomes" id="UP000001841"/>
    </source>
</evidence>
<dbReference type="eggNOG" id="COG4974">
    <property type="taxonomic scope" value="Bacteria"/>
</dbReference>
<dbReference type="GO" id="GO:0003677">
    <property type="term" value="F:DNA binding"/>
    <property type="evidence" value="ECO:0007669"/>
    <property type="project" value="InterPro"/>
</dbReference>
<dbReference type="KEGG" id="eam:EAMY_0574"/>
<dbReference type="AlphaFoldDB" id="D4HVR7"/>
<accession>D4HVR7</accession>
<reference evidence="1 2" key="1">
    <citation type="journal article" date="2010" name="Mol. Plant Microbe Interact.">
        <title>Complete genome sequence of the fire blight pathogen Erwinia amylovora CFBP 1430 and comparison to other Erwinia spp.</title>
        <authorList>
            <person name="Smits T.H."/>
            <person name="Rezzonico F."/>
            <person name="Kamber T."/>
            <person name="Blom J."/>
            <person name="Goesmann A."/>
            <person name="Frey J.E."/>
            <person name="Duffy B."/>
        </authorList>
    </citation>
    <scope>NUCLEOTIDE SEQUENCE [LARGE SCALE GENOMIC DNA]</scope>
    <source>
        <strain evidence="2">CFBP1430</strain>
    </source>
</reference>
<protein>
    <submittedName>
        <fullName evidence="1">Putative tyrosine recombinase xerC</fullName>
    </submittedName>
</protein>
<gene>
    <name evidence="1" type="ordered locus">EAMY_0574</name>
</gene>
<organism evidence="1 2">
    <name type="scientific">Erwinia amylovora (strain CFBP1430)</name>
    <dbReference type="NCBI Taxonomy" id="665029"/>
    <lineage>
        <taxon>Bacteria</taxon>
        <taxon>Pseudomonadati</taxon>
        <taxon>Pseudomonadota</taxon>
        <taxon>Gammaproteobacteria</taxon>
        <taxon>Enterobacterales</taxon>
        <taxon>Erwiniaceae</taxon>
        <taxon>Erwinia</taxon>
    </lineage>
</organism>
<name>D4HVR7_ERWAC</name>
<proteinExistence type="predicted"/>